<dbReference type="GO" id="GO:0042101">
    <property type="term" value="C:T cell receptor complex"/>
    <property type="evidence" value="ECO:0007669"/>
    <property type="project" value="UniProtKB-KW"/>
</dbReference>
<organism evidence="8 9">
    <name type="scientific">Conger conger</name>
    <name type="common">Conger eel</name>
    <name type="synonym">Muraena conger</name>
    <dbReference type="NCBI Taxonomy" id="82655"/>
    <lineage>
        <taxon>Eukaryota</taxon>
        <taxon>Metazoa</taxon>
        <taxon>Chordata</taxon>
        <taxon>Craniata</taxon>
        <taxon>Vertebrata</taxon>
        <taxon>Euteleostomi</taxon>
        <taxon>Actinopterygii</taxon>
        <taxon>Neopterygii</taxon>
        <taxon>Teleostei</taxon>
        <taxon>Anguilliformes</taxon>
        <taxon>Congridae</taxon>
        <taxon>Conger</taxon>
    </lineage>
</organism>
<evidence type="ECO:0000256" key="2">
    <source>
        <dbReference type="ARBA" id="ARBA00023130"/>
    </source>
</evidence>
<keyword evidence="9" id="KW-1185">Reference proteome</keyword>
<gene>
    <name evidence="8" type="ORF">COCON_G00091510</name>
</gene>
<keyword evidence="5" id="KW-0391">Immunity</keyword>
<feature type="domain" description="Ig-like" evidence="7">
    <location>
        <begin position="27"/>
        <end position="107"/>
    </location>
</feature>
<dbReference type="InterPro" id="IPR036179">
    <property type="entry name" value="Ig-like_dom_sf"/>
</dbReference>
<dbReference type="SUPFAM" id="SSF48726">
    <property type="entry name" value="Immunoglobulin"/>
    <property type="match status" value="1"/>
</dbReference>
<dbReference type="EMBL" id="JAFJMO010000006">
    <property type="protein sequence ID" value="KAJ8274526.1"/>
    <property type="molecule type" value="Genomic_DNA"/>
</dbReference>
<evidence type="ECO:0000256" key="3">
    <source>
        <dbReference type="ARBA" id="ARBA00023170"/>
    </source>
</evidence>
<reference evidence="8" key="1">
    <citation type="journal article" date="2023" name="Science">
        <title>Genome structures resolve the early diversification of teleost fishes.</title>
        <authorList>
            <person name="Parey E."/>
            <person name="Louis A."/>
            <person name="Montfort J."/>
            <person name="Bouchez O."/>
            <person name="Roques C."/>
            <person name="Iampietro C."/>
            <person name="Lluch J."/>
            <person name="Castinel A."/>
            <person name="Donnadieu C."/>
            <person name="Desvignes T."/>
            <person name="Floi Bucao C."/>
            <person name="Jouanno E."/>
            <person name="Wen M."/>
            <person name="Mejri S."/>
            <person name="Dirks R."/>
            <person name="Jansen H."/>
            <person name="Henkel C."/>
            <person name="Chen W.J."/>
            <person name="Zahm M."/>
            <person name="Cabau C."/>
            <person name="Klopp C."/>
            <person name="Thompson A.W."/>
            <person name="Robinson-Rechavi M."/>
            <person name="Braasch I."/>
            <person name="Lecointre G."/>
            <person name="Bobe J."/>
            <person name="Postlethwait J.H."/>
            <person name="Berthelot C."/>
            <person name="Roest Crollius H."/>
            <person name="Guiguen Y."/>
        </authorList>
    </citation>
    <scope>NUCLEOTIDE SEQUENCE</scope>
    <source>
        <tissue evidence="8">Blood</tissue>
    </source>
</reference>
<dbReference type="SMART" id="SM00406">
    <property type="entry name" value="IGv"/>
    <property type="match status" value="1"/>
</dbReference>
<dbReference type="InterPro" id="IPR003599">
    <property type="entry name" value="Ig_sub"/>
</dbReference>
<dbReference type="Proteomes" id="UP001152803">
    <property type="component" value="Unassembled WGS sequence"/>
</dbReference>
<keyword evidence="1 6" id="KW-0732">Signal</keyword>
<dbReference type="InterPro" id="IPR051287">
    <property type="entry name" value="TCR_variable_region"/>
</dbReference>
<dbReference type="Pfam" id="PF07686">
    <property type="entry name" value="V-set"/>
    <property type="match status" value="1"/>
</dbReference>
<proteinExistence type="predicted"/>
<evidence type="ECO:0000256" key="1">
    <source>
        <dbReference type="ARBA" id="ARBA00022729"/>
    </source>
</evidence>
<accession>A0A9Q1DLC0</accession>
<keyword evidence="4" id="KW-0393">Immunoglobulin domain</keyword>
<protein>
    <recommendedName>
        <fullName evidence="7">Ig-like domain-containing protein</fullName>
    </recommendedName>
</protein>
<keyword evidence="2" id="KW-1064">Adaptive immunity</keyword>
<dbReference type="InterPro" id="IPR007110">
    <property type="entry name" value="Ig-like_dom"/>
</dbReference>
<sequence>MQLFTGLVLTVTFCISSGEVKLLNMTEGQQVSMECITSTSGSGNVYRFYWYRQSPGSALQYILHRGDYSGTANFAKQRFEATTEKSSGKTTLTISNLIPEDSAIYYCALLRHTVILLMPALIQKLPDSTTLMLKMSKPQQEMPLNVASMYLVAVQCTCNLFVLNVIHFVVQK</sequence>
<keyword evidence="3" id="KW-0675">Receptor</keyword>
<dbReference type="PANTHER" id="PTHR19367">
    <property type="entry name" value="T-CELL RECEPTOR ALPHA CHAIN V REGION"/>
    <property type="match status" value="1"/>
</dbReference>
<evidence type="ECO:0000256" key="6">
    <source>
        <dbReference type="SAM" id="SignalP"/>
    </source>
</evidence>
<evidence type="ECO:0000256" key="5">
    <source>
        <dbReference type="ARBA" id="ARBA00043266"/>
    </source>
</evidence>
<dbReference type="OrthoDB" id="9049585at2759"/>
<evidence type="ECO:0000313" key="8">
    <source>
        <dbReference type="EMBL" id="KAJ8274526.1"/>
    </source>
</evidence>
<feature type="signal peptide" evidence="6">
    <location>
        <begin position="1"/>
        <end position="18"/>
    </location>
</feature>
<keyword evidence="5" id="KW-1279">T cell receptor</keyword>
<evidence type="ECO:0000259" key="7">
    <source>
        <dbReference type="PROSITE" id="PS50835"/>
    </source>
</evidence>
<evidence type="ECO:0000256" key="4">
    <source>
        <dbReference type="ARBA" id="ARBA00023319"/>
    </source>
</evidence>
<dbReference type="SMART" id="SM00409">
    <property type="entry name" value="IG"/>
    <property type="match status" value="1"/>
</dbReference>
<comment type="caution">
    <text evidence="8">The sequence shown here is derived from an EMBL/GenBank/DDBJ whole genome shotgun (WGS) entry which is preliminary data.</text>
</comment>
<dbReference type="InterPro" id="IPR013106">
    <property type="entry name" value="Ig_V-set"/>
</dbReference>
<dbReference type="PROSITE" id="PS50835">
    <property type="entry name" value="IG_LIKE"/>
    <property type="match status" value="1"/>
</dbReference>
<dbReference type="InterPro" id="IPR013783">
    <property type="entry name" value="Ig-like_fold"/>
</dbReference>
<dbReference type="Gene3D" id="2.60.40.10">
    <property type="entry name" value="Immunoglobulins"/>
    <property type="match status" value="1"/>
</dbReference>
<feature type="chain" id="PRO_5040129865" description="Ig-like domain-containing protein" evidence="6">
    <location>
        <begin position="19"/>
        <end position="172"/>
    </location>
</feature>
<dbReference type="GO" id="GO:0002250">
    <property type="term" value="P:adaptive immune response"/>
    <property type="evidence" value="ECO:0007669"/>
    <property type="project" value="UniProtKB-KW"/>
</dbReference>
<name>A0A9Q1DLC0_CONCO</name>
<evidence type="ECO:0000313" key="9">
    <source>
        <dbReference type="Proteomes" id="UP001152803"/>
    </source>
</evidence>
<dbReference type="PANTHER" id="PTHR19367:SF18">
    <property type="entry name" value="T CELL RECEPTOR ALPHA VARIABLE 16"/>
    <property type="match status" value="1"/>
</dbReference>
<dbReference type="AlphaFoldDB" id="A0A9Q1DLC0"/>